<dbReference type="Proteomes" id="UP001528912">
    <property type="component" value="Unassembled WGS sequence"/>
</dbReference>
<organism evidence="2 3">
    <name type="scientific">Luteipulveratus flavus</name>
    <dbReference type="NCBI Taxonomy" id="3031728"/>
    <lineage>
        <taxon>Bacteria</taxon>
        <taxon>Bacillati</taxon>
        <taxon>Actinomycetota</taxon>
        <taxon>Actinomycetes</taxon>
        <taxon>Micrococcales</taxon>
        <taxon>Dermacoccaceae</taxon>
        <taxon>Luteipulveratus</taxon>
    </lineage>
</organism>
<evidence type="ECO:0000256" key="1">
    <source>
        <dbReference type="SAM" id="Phobius"/>
    </source>
</evidence>
<comment type="caution">
    <text evidence="2">The sequence shown here is derived from an EMBL/GenBank/DDBJ whole genome shotgun (WGS) entry which is preliminary data.</text>
</comment>
<evidence type="ECO:0000313" key="3">
    <source>
        <dbReference type="Proteomes" id="UP001528912"/>
    </source>
</evidence>
<proteinExistence type="predicted"/>
<reference evidence="2 3" key="1">
    <citation type="submission" date="2023-03" db="EMBL/GenBank/DDBJ databases">
        <title>YIM 133296 draft genome.</title>
        <authorList>
            <person name="Xiong L."/>
        </authorList>
    </citation>
    <scope>NUCLEOTIDE SEQUENCE [LARGE SCALE GENOMIC DNA]</scope>
    <source>
        <strain evidence="2 3">YIM 133296</strain>
    </source>
</reference>
<feature type="transmembrane region" description="Helical" evidence="1">
    <location>
        <begin position="78"/>
        <end position="96"/>
    </location>
</feature>
<accession>A0ABT6C9J7</accession>
<protein>
    <recommendedName>
        <fullName evidence="4">DUF3054 domain-containing protein</fullName>
    </recommendedName>
</protein>
<dbReference type="RefSeq" id="WP_277192895.1">
    <property type="nucleotide sequence ID" value="NZ_JAROAV010000037.1"/>
</dbReference>
<name>A0ABT6C9J7_9MICO</name>
<keyword evidence="3" id="KW-1185">Reference proteome</keyword>
<gene>
    <name evidence="2" type="ORF">P4R38_15130</name>
</gene>
<sequence length="133" mass="14225">MSHVPKAAPSSDLNARQEALLWIVADVVFLGALLLICVLFKPTGEHLPGPDWLTAPLIGWVVGNIVAWVIPHRITTPSWLILVVAVVVVVLIALVFPADSRHIGHMIAGFVVGVTTGYLASRALAALRRARTA</sequence>
<keyword evidence="1" id="KW-0812">Transmembrane</keyword>
<dbReference type="EMBL" id="JAROAV010000037">
    <property type="protein sequence ID" value="MDF8265582.1"/>
    <property type="molecule type" value="Genomic_DNA"/>
</dbReference>
<feature type="transmembrane region" description="Helical" evidence="1">
    <location>
        <begin position="102"/>
        <end position="121"/>
    </location>
</feature>
<evidence type="ECO:0008006" key="4">
    <source>
        <dbReference type="Google" id="ProtNLM"/>
    </source>
</evidence>
<evidence type="ECO:0000313" key="2">
    <source>
        <dbReference type="EMBL" id="MDF8265582.1"/>
    </source>
</evidence>
<feature type="transmembrane region" description="Helical" evidence="1">
    <location>
        <begin position="53"/>
        <end position="71"/>
    </location>
</feature>
<feature type="transmembrane region" description="Helical" evidence="1">
    <location>
        <begin position="20"/>
        <end position="41"/>
    </location>
</feature>
<keyword evidence="1" id="KW-0472">Membrane</keyword>
<keyword evidence="1" id="KW-1133">Transmembrane helix</keyword>